<organism evidence="1 2">
    <name type="scientific">Flavobacterium faecale</name>
    <dbReference type="NCBI Taxonomy" id="1355330"/>
    <lineage>
        <taxon>Bacteria</taxon>
        <taxon>Pseudomonadati</taxon>
        <taxon>Bacteroidota</taxon>
        <taxon>Flavobacteriia</taxon>
        <taxon>Flavobacteriales</taxon>
        <taxon>Flavobacteriaceae</taxon>
        <taxon>Flavobacterium</taxon>
    </lineage>
</organism>
<sequence>MQYFFQKTVLLFSIFLLVSCNFVETIDIQENGSGEFALEVDASGLLAMGGGKIGEKMGMKENQKVLDSTITFKSIFESKKDSIANLSTEEQAALKRMENTVLHMKMDPDKQEFLIAMNSPFSKIAELQNLMEGFSVLKDLKKTKSSSTDKSPFGGSFGDNNSKLSFSYDGKTFNRNVEMVKENQVAKDSTGMSKMLFASSSYTLKYHFPKPVKSVSNPDALFSGDRKTITVRYPFAEYMENPEKLNLNVVFE</sequence>
<accession>A0A2S1LIF9</accession>
<proteinExistence type="predicted"/>
<name>A0A2S1LIF9_9FLAO</name>
<evidence type="ECO:0000313" key="1">
    <source>
        <dbReference type="EMBL" id="AWG23519.1"/>
    </source>
</evidence>
<dbReference type="KEGG" id="ffa:FFWV33_00285"/>
<dbReference type="PROSITE" id="PS51257">
    <property type="entry name" value="PROKAR_LIPOPROTEIN"/>
    <property type="match status" value="1"/>
</dbReference>
<dbReference type="AlphaFoldDB" id="A0A2S1LIF9"/>
<gene>
    <name evidence="1" type="ORF">FFWV33_00285</name>
</gene>
<keyword evidence="2" id="KW-1185">Reference proteome</keyword>
<dbReference type="OrthoDB" id="978531at2"/>
<protein>
    <submittedName>
        <fullName evidence="1">Uncharacterized protein</fullName>
    </submittedName>
</protein>
<evidence type="ECO:0000313" key="2">
    <source>
        <dbReference type="Proteomes" id="UP000244527"/>
    </source>
</evidence>
<dbReference type="EMBL" id="CP020918">
    <property type="protein sequence ID" value="AWG23519.1"/>
    <property type="molecule type" value="Genomic_DNA"/>
</dbReference>
<dbReference type="Proteomes" id="UP000244527">
    <property type="component" value="Chromosome"/>
</dbReference>
<reference evidence="1 2" key="1">
    <citation type="submission" date="2017-04" db="EMBL/GenBank/DDBJ databases">
        <title>Compelte genome sequence of WV33.</title>
        <authorList>
            <person name="Lee P.C."/>
        </authorList>
    </citation>
    <scope>NUCLEOTIDE SEQUENCE [LARGE SCALE GENOMIC DNA]</scope>
    <source>
        <strain evidence="1 2">WV33</strain>
    </source>
</reference>
<dbReference type="RefSeq" id="WP_108742411.1">
    <property type="nucleotide sequence ID" value="NZ_CP020918.1"/>
</dbReference>